<evidence type="ECO:0000313" key="2">
    <source>
        <dbReference type="Proteomes" id="UP000015993"/>
    </source>
</evidence>
<dbReference type="HOGENOM" id="CLU_144791_0_0_10"/>
<dbReference type="AlphaFoldDB" id="G5GDJ4"/>
<keyword evidence="2" id="KW-1185">Reference proteome</keyword>
<organism evidence="1 2">
    <name type="scientific">Alloprevotella rava F0323</name>
    <dbReference type="NCBI Taxonomy" id="679199"/>
    <lineage>
        <taxon>Bacteria</taxon>
        <taxon>Pseudomonadati</taxon>
        <taxon>Bacteroidota</taxon>
        <taxon>Bacteroidia</taxon>
        <taxon>Bacteroidales</taxon>
        <taxon>Prevotellaceae</taxon>
        <taxon>Alloprevotella</taxon>
    </lineage>
</organism>
<gene>
    <name evidence="1" type="ORF">HMPREF9332_01645</name>
</gene>
<sequence length="137" mass="15740">MNMKKIIALYRSAETGKTSTLNLLIELLDKNKKVEEERLIEDRRVSISYGSKKIAVTTWGDNGFELKENIKFFEKENCDILVTATRTRGETTEILNDYAKEIDTDIIWIEKNISAKLEELINQSQAKDINAIIDTLI</sequence>
<reference evidence="1 2" key="1">
    <citation type="submission" date="2011-08" db="EMBL/GenBank/DDBJ databases">
        <title>The Genome Sequence of Prevotella sp. oral taxon 302 str. F0323.</title>
        <authorList>
            <consortium name="The Broad Institute Genome Sequencing Platform"/>
            <person name="Earl A."/>
            <person name="Ward D."/>
            <person name="Feldgarden M."/>
            <person name="Gevers D."/>
            <person name="Izard J."/>
            <person name="Blanton J.M."/>
            <person name="Baranova O.V."/>
            <person name="Tanner A.C."/>
            <person name="Dewhirst F.E."/>
            <person name="Young S.K."/>
            <person name="Zeng Q."/>
            <person name="Gargeya S."/>
            <person name="Fitzgerald M."/>
            <person name="Haas B."/>
            <person name="Abouelleil A."/>
            <person name="Alvarado L."/>
            <person name="Arachchi H.M."/>
            <person name="Berlin A."/>
            <person name="Brown A."/>
            <person name="Chapman S.B."/>
            <person name="Chen Z."/>
            <person name="Dunbar C."/>
            <person name="Freedman E."/>
            <person name="Gearin G."/>
            <person name="Gellesch M."/>
            <person name="Goldberg J."/>
            <person name="Griggs A."/>
            <person name="Gujja S."/>
            <person name="Heiman D."/>
            <person name="Howarth C."/>
            <person name="Larson L."/>
            <person name="Lui A."/>
            <person name="MacDonald P.J.P."/>
            <person name="Montmayeur A."/>
            <person name="Murphy C."/>
            <person name="Neiman D."/>
            <person name="Pearson M."/>
            <person name="Priest M."/>
            <person name="Roberts A."/>
            <person name="Saif S."/>
            <person name="Shea T."/>
            <person name="Shenoy N."/>
            <person name="Sisk P."/>
            <person name="Stolte C."/>
            <person name="Sykes S."/>
            <person name="Wortman J."/>
            <person name="Nusbaum C."/>
            <person name="Birren B."/>
        </authorList>
    </citation>
    <scope>NUCLEOTIDE SEQUENCE [LARGE SCALE GENOMIC DNA]</scope>
    <source>
        <strain evidence="1 2">F0323</strain>
    </source>
</reference>
<dbReference type="STRING" id="679199.HMPREF9332_01645"/>
<dbReference type="PATRIC" id="fig|679199.3.peg.1839"/>
<evidence type="ECO:0008006" key="3">
    <source>
        <dbReference type="Google" id="ProtNLM"/>
    </source>
</evidence>
<dbReference type="Proteomes" id="UP000015993">
    <property type="component" value="Unassembled WGS sequence"/>
</dbReference>
<protein>
    <recommendedName>
        <fullName evidence="3">Molybdopterin-guanine dinucleotide biosynthesis protein B (MobB) domain-containing protein</fullName>
    </recommendedName>
</protein>
<name>G5GDJ4_9BACT</name>
<accession>G5GDJ4</accession>
<proteinExistence type="predicted"/>
<dbReference type="eggNOG" id="ENOG5030Y0R">
    <property type="taxonomic scope" value="Bacteria"/>
</dbReference>
<evidence type="ECO:0000313" key="1">
    <source>
        <dbReference type="EMBL" id="EHG21964.1"/>
    </source>
</evidence>
<comment type="caution">
    <text evidence="1">The sequence shown here is derived from an EMBL/GenBank/DDBJ whole genome shotgun (WGS) entry which is preliminary data.</text>
</comment>
<dbReference type="EMBL" id="ACZK01000026">
    <property type="protein sequence ID" value="EHG21964.1"/>
    <property type="molecule type" value="Genomic_DNA"/>
</dbReference>